<evidence type="ECO:0000256" key="1">
    <source>
        <dbReference type="SAM" id="MobiDB-lite"/>
    </source>
</evidence>
<feature type="non-terminal residue" evidence="2">
    <location>
        <position position="376"/>
    </location>
</feature>
<comment type="caution">
    <text evidence="2">The sequence shown here is derived from an EMBL/GenBank/DDBJ whole genome shotgun (WGS) entry which is preliminary data.</text>
</comment>
<accession>A0A0F9A7Q4</accession>
<feature type="compositionally biased region" description="Low complexity" evidence="1">
    <location>
        <begin position="173"/>
        <end position="183"/>
    </location>
</feature>
<sequence length="376" mass="42205">YTVLSDYNSRIKYDNNYNLESYETYVNPFDVFEKVERGTAILFKAIKKIRVIGQGKEDREPADLNEKLISFENRVLGLKNIRDLWVQSARIYGTAYSELTWNIDKEEEDRPYKGLEWQLVPGEQIRFNPDHVVGEPFRWVIRNVEVPFSDVKKMIKSKGFNKDQLAAVRNSSHLGSTGSSLGGKTKRDSLDTSDDTTLMTNLKRYYGPYSPKVDGDEEDYLIIVANDAHTIKEVKSPYAEILDDPIPIFELPIYPIPGEPYAYGDPAAIESLYTELNDTRNQRMDTVTLNIDPMKIVTKAANIKKSDLIAKRGWVVESNLPGAQAIQVIPPDMQGVIASVNEEKIIQGDIDRTLGIPSFGAATPVAGDVTTDTATG</sequence>
<reference evidence="2" key="1">
    <citation type="journal article" date="2015" name="Nature">
        <title>Complex archaea that bridge the gap between prokaryotes and eukaryotes.</title>
        <authorList>
            <person name="Spang A."/>
            <person name="Saw J.H."/>
            <person name="Jorgensen S.L."/>
            <person name="Zaremba-Niedzwiedzka K."/>
            <person name="Martijn J."/>
            <person name="Lind A.E."/>
            <person name="van Eijk R."/>
            <person name="Schleper C."/>
            <person name="Guy L."/>
            <person name="Ettema T.J."/>
        </authorList>
    </citation>
    <scope>NUCLEOTIDE SEQUENCE</scope>
</reference>
<feature type="region of interest" description="Disordered" evidence="1">
    <location>
        <begin position="173"/>
        <end position="194"/>
    </location>
</feature>
<evidence type="ECO:0000313" key="2">
    <source>
        <dbReference type="EMBL" id="KKK68206.1"/>
    </source>
</evidence>
<name>A0A0F9A7Q4_9ZZZZ</name>
<gene>
    <name evidence="2" type="ORF">LCGC14_2946390</name>
</gene>
<proteinExistence type="predicted"/>
<feature type="non-terminal residue" evidence="2">
    <location>
        <position position="1"/>
    </location>
</feature>
<dbReference type="EMBL" id="LAZR01059246">
    <property type="protein sequence ID" value="KKK68206.1"/>
    <property type="molecule type" value="Genomic_DNA"/>
</dbReference>
<protein>
    <submittedName>
        <fullName evidence="2">Uncharacterized protein</fullName>
    </submittedName>
</protein>
<organism evidence="2">
    <name type="scientific">marine sediment metagenome</name>
    <dbReference type="NCBI Taxonomy" id="412755"/>
    <lineage>
        <taxon>unclassified sequences</taxon>
        <taxon>metagenomes</taxon>
        <taxon>ecological metagenomes</taxon>
    </lineage>
</organism>
<dbReference type="AlphaFoldDB" id="A0A0F9A7Q4"/>